<dbReference type="FunFam" id="3.30.980.10:FF:000005">
    <property type="entry name" value="Threonyl-tRNA synthetase, mitochondrial"/>
    <property type="match status" value="1"/>
</dbReference>
<keyword evidence="8 13" id="KW-0067">ATP-binding</keyword>
<dbReference type="GO" id="GO:0004829">
    <property type="term" value="F:threonine-tRNA ligase activity"/>
    <property type="evidence" value="ECO:0007669"/>
    <property type="project" value="UniProtKB-UniRule"/>
</dbReference>
<dbReference type="Gene3D" id="3.30.980.10">
    <property type="entry name" value="Threonyl-trna Synthetase, Chain A, domain 2"/>
    <property type="match status" value="1"/>
</dbReference>
<dbReference type="SUPFAM" id="SSF52954">
    <property type="entry name" value="Class II aaRS ABD-related"/>
    <property type="match status" value="1"/>
</dbReference>
<evidence type="ECO:0000256" key="4">
    <source>
        <dbReference type="ARBA" id="ARBA00022598"/>
    </source>
</evidence>
<dbReference type="AlphaFoldDB" id="A0A2M7B7X9"/>
<keyword evidence="10 13" id="KW-0648">Protein biosynthesis</keyword>
<dbReference type="EC" id="6.1.1.3" evidence="13"/>
<evidence type="ECO:0000256" key="7">
    <source>
        <dbReference type="ARBA" id="ARBA00022833"/>
    </source>
</evidence>
<feature type="binding site" evidence="13">
    <location>
        <position position="479"/>
    </location>
    <ligand>
        <name>Zn(2+)</name>
        <dbReference type="ChEBI" id="CHEBI:29105"/>
        <note>catalytic</note>
    </ligand>
</feature>
<dbReference type="PROSITE" id="PS50862">
    <property type="entry name" value="AA_TRNA_LIGASE_II"/>
    <property type="match status" value="1"/>
</dbReference>
<reference evidence="17" key="1">
    <citation type="submission" date="2017-09" db="EMBL/GenBank/DDBJ databases">
        <title>Depth-based differentiation of microbial function through sediment-hosted aquifers and enrichment of novel symbionts in the deep terrestrial subsurface.</title>
        <authorList>
            <person name="Probst A.J."/>
            <person name="Ladd B."/>
            <person name="Jarett J.K."/>
            <person name="Geller-Mcgrath D.E."/>
            <person name="Sieber C.M.K."/>
            <person name="Emerson J.B."/>
            <person name="Anantharaman K."/>
            <person name="Thomas B.C."/>
            <person name="Malmstrom R."/>
            <person name="Stieglmeier M."/>
            <person name="Klingl A."/>
            <person name="Woyke T."/>
            <person name="Ryan C.M."/>
            <person name="Banfield J.F."/>
        </authorList>
    </citation>
    <scope>NUCLEOTIDE SEQUENCE [LARGE SCALE GENOMIC DNA]</scope>
</reference>
<dbReference type="InterPro" id="IPR012947">
    <property type="entry name" value="tRNA_SAD"/>
</dbReference>
<dbReference type="Gene3D" id="3.30.930.10">
    <property type="entry name" value="Bira Bifunctional Protein, Domain 2"/>
    <property type="match status" value="1"/>
</dbReference>
<dbReference type="InterPro" id="IPR002314">
    <property type="entry name" value="aa-tRNA-synt_IIb"/>
</dbReference>
<dbReference type="NCBIfam" id="TIGR00418">
    <property type="entry name" value="thrS"/>
    <property type="match status" value="1"/>
</dbReference>
<keyword evidence="9 13" id="KW-0694">RNA-binding</keyword>
<dbReference type="Pfam" id="PF00587">
    <property type="entry name" value="tRNA-synt_2b"/>
    <property type="match status" value="1"/>
</dbReference>
<dbReference type="PRINTS" id="PR01047">
    <property type="entry name" value="TRNASYNTHTHR"/>
</dbReference>
<dbReference type="Pfam" id="PF03129">
    <property type="entry name" value="HGTP_anticodon"/>
    <property type="match status" value="1"/>
</dbReference>
<comment type="subunit">
    <text evidence="13">Homodimer.</text>
</comment>
<dbReference type="Proteomes" id="UP000230131">
    <property type="component" value="Unassembled WGS sequence"/>
</dbReference>
<dbReference type="PANTHER" id="PTHR11451:SF44">
    <property type="entry name" value="THREONINE--TRNA LIGASE, CHLOROPLASTIC_MITOCHONDRIAL 2"/>
    <property type="match status" value="1"/>
</dbReference>
<dbReference type="PROSITE" id="PS50063">
    <property type="entry name" value="BH4_2"/>
    <property type="match status" value="1"/>
</dbReference>
<evidence type="ECO:0000256" key="11">
    <source>
        <dbReference type="ARBA" id="ARBA00023146"/>
    </source>
</evidence>
<dbReference type="CDD" id="cd00771">
    <property type="entry name" value="ThrRS_core"/>
    <property type="match status" value="1"/>
</dbReference>
<dbReference type="InterPro" id="IPR004154">
    <property type="entry name" value="Anticodon-bd"/>
</dbReference>
<dbReference type="HAMAP" id="MF_00184">
    <property type="entry name" value="Thr_tRNA_synth"/>
    <property type="match status" value="1"/>
</dbReference>
<evidence type="ECO:0000256" key="13">
    <source>
        <dbReference type="HAMAP-Rule" id="MF_00184"/>
    </source>
</evidence>
<organism evidence="16 17">
    <name type="scientific">Candidatus Wolfebacteria bacterium CG03_land_8_20_14_0_80_36_15</name>
    <dbReference type="NCBI Taxonomy" id="1975067"/>
    <lineage>
        <taxon>Bacteria</taxon>
        <taxon>Candidatus Wolfeibacteriota</taxon>
    </lineage>
</organism>
<dbReference type="EMBL" id="PEVH01000031">
    <property type="protein sequence ID" value="PIU99203.1"/>
    <property type="molecule type" value="Genomic_DNA"/>
</dbReference>
<evidence type="ECO:0000256" key="5">
    <source>
        <dbReference type="ARBA" id="ARBA00022723"/>
    </source>
</evidence>
<feature type="domain" description="Aminoacyl-transfer RNA synthetases class-II family profile" evidence="15">
    <location>
        <begin position="209"/>
        <end position="502"/>
    </location>
</feature>
<dbReference type="SUPFAM" id="SSF55681">
    <property type="entry name" value="Class II aaRS and biotin synthetases"/>
    <property type="match status" value="1"/>
</dbReference>
<dbReference type="SUPFAM" id="SSF55186">
    <property type="entry name" value="ThrRS/AlaRS common domain"/>
    <property type="match status" value="1"/>
</dbReference>
<keyword evidence="5 13" id="KW-0479">Metal-binding</keyword>
<comment type="caution">
    <text evidence="13">Lacks conserved residue(s) required for the propagation of feature annotation.</text>
</comment>
<dbReference type="PANTHER" id="PTHR11451">
    <property type="entry name" value="THREONINE-TRNA LIGASE"/>
    <property type="match status" value="1"/>
</dbReference>
<dbReference type="CDD" id="cd00860">
    <property type="entry name" value="ThrRS_anticodon"/>
    <property type="match status" value="1"/>
</dbReference>
<dbReference type="InterPro" id="IPR045864">
    <property type="entry name" value="aa-tRNA-synth_II/BPL/LPL"/>
</dbReference>
<comment type="cofactor">
    <cofactor evidence="13">
        <name>Zn(2+)</name>
        <dbReference type="ChEBI" id="CHEBI:29105"/>
    </cofactor>
    <text evidence="13">Binds 1 zinc ion per subunit.</text>
</comment>
<evidence type="ECO:0000256" key="3">
    <source>
        <dbReference type="ARBA" id="ARBA00022555"/>
    </source>
</evidence>
<evidence type="ECO:0000313" key="16">
    <source>
        <dbReference type="EMBL" id="PIU99203.1"/>
    </source>
</evidence>
<dbReference type="InterPro" id="IPR002320">
    <property type="entry name" value="Thr-tRNA-ligase_IIa"/>
</dbReference>
<dbReference type="Gene3D" id="3.40.50.800">
    <property type="entry name" value="Anticodon-binding domain"/>
    <property type="match status" value="1"/>
</dbReference>
<feature type="binding site" evidence="13">
    <location>
        <position position="302"/>
    </location>
    <ligand>
        <name>Zn(2+)</name>
        <dbReference type="ChEBI" id="CHEBI:29105"/>
        <note>catalytic</note>
    </ligand>
</feature>
<comment type="caution">
    <text evidence="16">The sequence shown here is derived from an EMBL/GenBank/DDBJ whole genome shotgun (WGS) entry which is preliminary data.</text>
</comment>
<dbReference type="GO" id="GO:0005737">
    <property type="term" value="C:cytoplasm"/>
    <property type="evidence" value="ECO:0007669"/>
    <property type="project" value="UniProtKB-SubCell"/>
</dbReference>
<dbReference type="InterPro" id="IPR006195">
    <property type="entry name" value="aa-tRNA-synth_II"/>
</dbReference>
<name>A0A2M7B7X9_9BACT</name>
<evidence type="ECO:0000256" key="10">
    <source>
        <dbReference type="ARBA" id="ARBA00022917"/>
    </source>
</evidence>
<protein>
    <recommendedName>
        <fullName evidence="13">Threonine--tRNA ligase</fullName>
        <ecNumber evidence="13">6.1.1.3</ecNumber>
    </recommendedName>
    <alternativeName>
        <fullName evidence="13">Threonyl-tRNA synthetase</fullName>
        <shortName evidence="13">ThrRS</shortName>
    </alternativeName>
</protein>
<gene>
    <name evidence="13" type="primary">thrS</name>
    <name evidence="16" type="ORF">COS59_01025</name>
</gene>
<dbReference type="SMART" id="SM00863">
    <property type="entry name" value="tRNA_SAD"/>
    <property type="match status" value="1"/>
</dbReference>
<dbReference type="FunFam" id="3.40.50.800:FF:000001">
    <property type="entry name" value="Threonine--tRNA ligase"/>
    <property type="match status" value="1"/>
</dbReference>
<evidence type="ECO:0000256" key="1">
    <source>
        <dbReference type="ARBA" id="ARBA00008226"/>
    </source>
</evidence>
<dbReference type="Pfam" id="PF07973">
    <property type="entry name" value="tRNA_SAD"/>
    <property type="match status" value="1"/>
</dbReference>
<keyword evidence="7 13" id="KW-0862">Zinc</keyword>
<evidence type="ECO:0000259" key="15">
    <source>
        <dbReference type="PROSITE" id="PS50862"/>
    </source>
</evidence>
<dbReference type="InterPro" id="IPR003093">
    <property type="entry name" value="Bcl2_BH4"/>
</dbReference>
<comment type="subcellular location">
    <subcellularLocation>
        <location evidence="13">Cytoplasm</location>
    </subcellularLocation>
</comment>
<keyword evidence="3 13" id="KW-0820">tRNA-binding</keyword>
<feature type="domain" description="Apoptosis regulator Bcl-2 family BH4" evidence="14">
    <location>
        <begin position="240"/>
        <end position="259"/>
    </location>
</feature>
<evidence type="ECO:0000256" key="6">
    <source>
        <dbReference type="ARBA" id="ARBA00022741"/>
    </source>
</evidence>
<dbReference type="GO" id="GO:0000049">
    <property type="term" value="F:tRNA binding"/>
    <property type="evidence" value="ECO:0007669"/>
    <property type="project" value="UniProtKB-KW"/>
</dbReference>
<evidence type="ECO:0000256" key="8">
    <source>
        <dbReference type="ARBA" id="ARBA00022840"/>
    </source>
</evidence>
<sequence>MKELEKIRHSLSHLMAMAVLEIYPKTKLGIGPTIENGFYYDFDLDAGQRGLNADKRGKSQRKSAIKDENLPKLEQRMQELIKQNLKFEKKIITAAEAKKIFKNQPYKLELIKELKKAKQKISIYKTFSNILKPKTQNLKPVFVDLCAGPHVKNTSEIDPDSFKLTKLAGAYWRGNEKNPMLTRIYGIAFENKKALNEYLKFLEEAEKRDHRTLGQKLELFMFDDEVGPGLPLWMPKGEIIRHLIKEYLYKELIKNGYQWVETPHLGNLALWKTSGHWELYRDYMYSPIEIEKEKYLIKPMNCPFHVKIYQSNLKSYKDLPLRYAEFGTVYRYEKSGVLQGLVRVRGFTQDDAHIWCAPEQLVDELEKILKEGLEILKTFGFKDFEIFLSTRPEKFAGTEKGWGKATKALKYVLEKIKLKYQVDPGAGVFYGPKIDIKIKDSLGRAWQCTTIQVDFNLPERFKIIYFDKNSKKQQPIMIHRALIGSLERFIGVLLEHYEGALPVWLSPIQVEIINVGSSHRQYANSVNQQLITNNIRANLSDENLTVSKRIRNAEIQKIPYILVVGDKEIKEKSVNVRNSKKGVLGIIKFEDFIKNLLQEIKNKI</sequence>
<keyword evidence="4 13" id="KW-0436">Ligase</keyword>
<dbReference type="InterPro" id="IPR018163">
    <property type="entry name" value="Thr/Ala-tRNA-synth_IIc_edit"/>
</dbReference>
<accession>A0A2M7B7X9</accession>
<keyword evidence="2 13" id="KW-0963">Cytoplasm</keyword>
<evidence type="ECO:0000256" key="9">
    <source>
        <dbReference type="ARBA" id="ARBA00022884"/>
    </source>
</evidence>
<dbReference type="GO" id="GO:0046872">
    <property type="term" value="F:metal ion binding"/>
    <property type="evidence" value="ECO:0007669"/>
    <property type="project" value="UniProtKB-KW"/>
</dbReference>
<proteinExistence type="inferred from homology"/>
<evidence type="ECO:0000259" key="14">
    <source>
        <dbReference type="PROSITE" id="PS50063"/>
    </source>
</evidence>
<comment type="catalytic activity">
    <reaction evidence="12 13">
        <text>tRNA(Thr) + L-threonine + ATP = L-threonyl-tRNA(Thr) + AMP + diphosphate + H(+)</text>
        <dbReference type="Rhea" id="RHEA:24624"/>
        <dbReference type="Rhea" id="RHEA-COMP:9670"/>
        <dbReference type="Rhea" id="RHEA-COMP:9704"/>
        <dbReference type="ChEBI" id="CHEBI:15378"/>
        <dbReference type="ChEBI" id="CHEBI:30616"/>
        <dbReference type="ChEBI" id="CHEBI:33019"/>
        <dbReference type="ChEBI" id="CHEBI:57926"/>
        <dbReference type="ChEBI" id="CHEBI:78442"/>
        <dbReference type="ChEBI" id="CHEBI:78534"/>
        <dbReference type="ChEBI" id="CHEBI:456215"/>
        <dbReference type="EC" id="6.1.1.3"/>
    </reaction>
</comment>
<dbReference type="InterPro" id="IPR047246">
    <property type="entry name" value="ThrRS_anticodon"/>
</dbReference>
<dbReference type="InterPro" id="IPR033728">
    <property type="entry name" value="ThrRS_core"/>
</dbReference>
<dbReference type="FunFam" id="3.30.930.10:FF:000002">
    <property type="entry name" value="Threonine--tRNA ligase"/>
    <property type="match status" value="1"/>
</dbReference>
<comment type="similarity">
    <text evidence="1 13">Belongs to the class-II aminoacyl-tRNA synthetase family.</text>
</comment>
<evidence type="ECO:0000256" key="2">
    <source>
        <dbReference type="ARBA" id="ARBA00022490"/>
    </source>
</evidence>
<evidence type="ECO:0000256" key="12">
    <source>
        <dbReference type="ARBA" id="ARBA00049515"/>
    </source>
</evidence>
<feature type="binding site" evidence="13">
    <location>
        <position position="353"/>
    </location>
    <ligand>
        <name>Zn(2+)</name>
        <dbReference type="ChEBI" id="CHEBI:29105"/>
        <note>catalytic</note>
    </ligand>
</feature>
<dbReference type="GO" id="GO:0006435">
    <property type="term" value="P:threonyl-tRNA aminoacylation"/>
    <property type="evidence" value="ECO:0007669"/>
    <property type="project" value="UniProtKB-UniRule"/>
</dbReference>
<keyword evidence="6 13" id="KW-0547">Nucleotide-binding</keyword>
<dbReference type="GO" id="GO:0005524">
    <property type="term" value="F:ATP binding"/>
    <property type="evidence" value="ECO:0007669"/>
    <property type="project" value="UniProtKB-UniRule"/>
</dbReference>
<dbReference type="InterPro" id="IPR036621">
    <property type="entry name" value="Anticodon-bd_dom_sf"/>
</dbReference>
<keyword evidence="11 13" id="KW-0030">Aminoacyl-tRNA synthetase</keyword>
<evidence type="ECO:0000313" key="17">
    <source>
        <dbReference type="Proteomes" id="UP000230131"/>
    </source>
</evidence>